<keyword evidence="5" id="KW-1185">Reference proteome</keyword>
<organism evidence="4 5">
    <name type="scientific">Paenibacillus pinisoli</name>
    <dbReference type="NCBI Taxonomy" id="1276110"/>
    <lineage>
        <taxon>Bacteria</taxon>
        <taxon>Bacillati</taxon>
        <taxon>Bacillota</taxon>
        <taxon>Bacilli</taxon>
        <taxon>Bacillales</taxon>
        <taxon>Paenibacillaceae</taxon>
        <taxon>Paenibacillus</taxon>
    </lineage>
</organism>
<dbReference type="GO" id="GO:0030246">
    <property type="term" value="F:carbohydrate binding"/>
    <property type="evidence" value="ECO:0007669"/>
    <property type="project" value="InterPro"/>
</dbReference>
<comment type="caution">
    <text evidence="4">The sequence shown here is derived from an EMBL/GenBank/DDBJ whole genome shotgun (WGS) entry which is preliminary data.</text>
</comment>
<evidence type="ECO:0000259" key="3">
    <source>
        <dbReference type="PROSITE" id="PS51272"/>
    </source>
</evidence>
<dbReference type="InterPro" id="IPR013783">
    <property type="entry name" value="Ig-like_fold"/>
</dbReference>
<evidence type="ECO:0000256" key="1">
    <source>
        <dbReference type="SAM" id="MobiDB-lite"/>
    </source>
</evidence>
<dbReference type="Pfam" id="PF00139">
    <property type="entry name" value="Lectin_legB"/>
    <property type="match status" value="1"/>
</dbReference>
<proteinExistence type="predicted"/>
<dbReference type="RefSeq" id="WP_120114095.1">
    <property type="nucleotide sequence ID" value="NZ_QXQB01000007.1"/>
</dbReference>
<dbReference type="PANTHER" id="PTHR43308:SF5">
    <property type="entry name" value="S-LAYER PROTEIN _ PEPTIDOGLYCAN ENDO-BETA-N-ACETYLGLUCOSAMINIDASE"/>
    <property type="match status" value="1"/>
</dbReference>
<evidence type="ECO:0000313" key="4">
    <source>
        <dbReference type="EMBL" id="RJX37098.1"/>
    </source>
</evidence>
<gene>
    <name evidence="4" type="ORF">D3P09_24615</name>
</gene>
<name>A0A3A6PEC7_9BACL</name>
<feature type="region of interest" description="Disordered" evidence="1">
    <location>
        <begin position="1230"/>
        <end position="1251"/>
    </location>
</feature>
<evidence type="ECO:0000313" key="5">
    <source>
        <dbReference type="Proteomes" id="UP000267798"/>
    </source>
</evidence>
<feature type="region of interest" description="Disordered" evidence="1">
    <location>
        <begin position="1662"/>
        <end position="1687"/>
    </location>
</feature>
<dbReference type="Gene3D" id="2.60.40.10">
    <property type="entry name" value="Immunoglobulins"/>
    <property type="match status" value="1"/>
</dbReference>
<dbReference type="Gene3D" id="2.60.120.200">
    <property type="match status" value="1"/>
</dbReference>
<dbReference type="SUPFAM" id="SSF49899">
    <property type="entry name" value="Concanavalin A-like lectins/glucanases"/>
    <property type="match status" value="1"/>
</dbReference>
<dbReference type="InterPro" id="IPR008964">
    <property type="entry name" value="Invasin/intimin_cell_adhesion"/>
</dbReference>
<feature type="chain" id="PRO_5039449665" description="SLH domain-containing protein" evidence="2">
    <location>
        <begin position="34"/>
        <end position="2024"/>
    </location>
</feature>
<dbReference type="PANTHER" id="PTHR43308">
    <property type="entry name" value="OUTER MEMBRANE PROTEIN ALPHA-RELATED"/>
    <property type="match status" value="1"/>
</dbReference>
<feature type="domain" description="SLH" evidence="3">
    <location>
        <begin position="1919"/>
        <end position="1978"/>
    </location>
</feature>
<dbReference type="SUPFAM" id="SSF49373">
    <property type="entry name" value="Invasin/intimin cell-adhesion fragments"/>
    <property type="match status" value="1"/>
</dbReference>
<dbReference type="EMBL" id="QXQB01000007">
    <property type="protein sequence ID" value="RJX37098.1"/>
    <property type="molecule type" value="Genomic_DNA"/>
</dbReference>
<dbReference type="Pfam" id="PF00395">
    <property type="entry name" value="SLH"/>
    <property type="match status" value="2"/>
</dbReference>
<protein>
    <recommendedName>
        <fullName evidence="3">SLH domain-containing protein</fullName>
    </recommendedName>
</protein>
<accession>A0A3A6PEC7</accession>
<dbReference type="InterPro" id="IPR051465">
    <property type="entry name" value="Cell_Envelope_Struct_Comp"/>
</dbReference>
<feature type="signal peptide" evidence="2">
    <location>
        <begin position="1"/>
        <end position="33"/>
    </location>
</feature>
<sequence>MKQHSSPGNKRWRRLLNLGLALILALSGLTVTAAPIAYAAAPSSAADSSKTYVSMKNADFTVSNPMIGGAITHTGPSTPTGSGLGQLGGQTTAWLQYNYGKSSSNSYTGSEINGLGFQQDKVRLAIQSGNAFGSVFNKERITLTDNRSFSSYFSFKMHGGSQADGIVFVMQTASNEAGAVGGGLGYSGVGKSIGIEYDTYRNVGQDGLDQVNPVRNDPTPVGSIANTRASHVALDLNGDVGHTVHQYGKDIANLDLKRMSLAQTTAEAQADPYKQFHSWIDYNGLTKSFEVYLIRENNSGTFYAPVIKSDGTIQTTGSGQNAQVDTVELGAFPYLNAQGRLVAPLKSDGTEYEIKPIMADKKDLGSNLLQDDVYVGFTAATGGANQFHDINSWYFNNYSGLIVPGTDTQSVEQAPTTISILGKTPLVVEGENYDFQKDAAFGNRPKGNTPVTGTTAASGLSAIEANTEVQAEVKTVDGETIAGYPVTFSMYYVDSYSNVGIGSGRTEVAAKQVDDADVYLTAEGETVKTRTYDRDGALVTFREITVLTDANGIARVNLWNLGKYPHITNVKASIGGEYGDKRYGGGNSDIAPVLFANAIAPEIQTAEVGPDRHTIIVNMDSPTDFNEDERDGFSIKLPTPEGEKDIPLKVVGHGKDKYGVDDPFVLVLEIDPDSPSYPPDLPTDFVIPPNTPPLLYYDKDKGSVQGAGEGGAPLDSFPAPGAPEIPVNNRFAPESIEVVNNMVRNTVEVKFPSFVTASANALEAFALTINDGINPPFKLDLNSSNAAIEAGQSPDKIQLVLANGALPANWNGQIPLNAVVSLSYQAEKLDAVDRITDSSAELGSFINDPVNNQMKPIQAVVINDTTRDKIRVVFAQPLDEASIMNSLSAFAFSLEVDGQVETLTAASVALDSTDSSGKTIVFTLSEGLPADGIPTLPNENAPTNITLHYATGQADEEYAPIDIRESGPNGRSLGYLADFPVDNQMTFEPTAGAIGSKPNQVIVKFPANVDVIGQPGFGVLIDGTVIPAIVVSGSGTDTLTLELTGGNEIPRGAAAELVYQPNGGDIVDAGDPLRVLSPLGPQTGGFPLSNVFVTIETPLNDWAGSKPVTEVTGTSEPGSTVSVIVKDHNNVQLSGSVVSYPISGLWLWTPDTAISVNGVYTVTATAEGKLNTSATANSSFTMDSTIPMGGNVSIVAGPSRNVGDGETPTKVTVTVTDDNGNPLPGAKVTFDRDDASGTPNAGGRFVDENGDPVTEVTTGPDGKAIIYYESPDLTGSTDSQEIVVTASVFDVPNEVSGTATIKITFDPPKLKGKITETDSSGVTNPVAGKTIIVRGQDGSIVATIETNENGEYEFLIPSKQDYTIEYSKTVSDGKTITYKQRAVVDKPLRGDGTDEVTANKAVAGVIGSKDSAGSLHLIDFASLGNEPSQPAFVVFLKKDNEYVNASDPSGALLATPTEADGFQIDENGLFIADGLPQENETYQLEIRYYYNVSDSSGTVIDRPYLIINSKSNGELPTAKVQASGEMNISEELIDPFGSIRNSATGSLIDDRSVTVKLWYANTARNAANGIAPGPVTLPALPGFPPQNNASPTQIVTAGFYAWMVYADSDYYITAEANGYYPYDSRNDTTAHPESSTYIENGKMAIKVERSIVQFDFVMTPRSGSGGGGPLPSNPENPDKPESNKNGELTVNLQTDRPIHQESAESKMTVQYKNMSDADLKEGQIRVTLPEGVKVISADGGTVLAGAIVWNVKDVKKDTSGAFGIVLQWPELGDQEKDRQVTIKVEFVSSDGTVSGGAELSSSLKLLVYSERAGSLVRERYILGYPDGTFKSEKLLLRAELAAIIARMIGEYDSEAKSYTDVPKDFWAAGYISTVTKYKIFEGSADGKFRPNDPVSRAELATVMTRYLKLETGKPIELHFSDVKAGHWAAPAIESLYRNGMITGYSNGSFKPENGIVRSEAVTLINRMLYRGPLTGAEQTWPDVPASYWAFGQIEDASVSHESIRKEVDGSTVEVFVRKIEDQVK</sequence>
<dbReference type="InterPro" id="IPR001220">
    <property type="entry name" value="Legume_lectin_dom"/>
</dbReference>
<reference evidence="4 5" key="1">
    <citation type="submission" date="2018-09" db="EMBL/GenBank/DDBJ databases">
        <title>Paenibacillus aracenensis nov. sp. isolated from a cave in southern Spain.</title>
        <authorList>
            <person name="Jurado V."/>
            <person name="Gutierrez-Patricio S."/>
            <person name="Gonzalez-Pimentel J.L."/>
            <person name="Miller A.Z."/>
            <person name="Laiz L."/>
            <person name="Saiz-Jimenez C."/>
        </authorList>
    </citation>
    <scope>NUCLEOTIDE SEQUENCE [LARGE SCALE GENOMIC DNA]</scope>
    <source>
        <strain evidence="4 5">JCM 19203</strain>
    </source>
</reference>
<keyword evidence="2" id="KW-0732">Signal</keyword>
<dbReference type="OrthoDB" id="283370at2"/>
<dbReference type="InterPro" id="IPR013320">
    <property type="entry name" value="ConA-like_dom_sf"/>
</dbReference>
<dbReference type="Proteomes" id="UP000267798">
    <property type="component" value="Unassembled WGS sequence"/>
</dbReference>
<feature type="domain" description="SLH" evidence="3">
    <location>
        <begin position="1854"/>
        <end position="1917"/>
    </location>
</feature>
<dbReference type="PROSITE" id="PS51272">
    <property type="entry name" value="SLH"/>
    <property type="match status" value="2"/>
</dbReference>
<evidence type="ECO:0000256" key="2">
    <source>
        <dbReference type="SAM" id="SignalP"/>
    </source>
</evidence>
<dbReference type="InterPro" id="IPR001119">
    <property type="entry name" value="SLH_dom"/>
</dbReference>